<dbReference type="OrthoDB" id="9797252at2"/>
<dbReference type="PANTHER" id="PTHR45180">
    <property type="entry name" value="OS01G0307686 PROTEIN"/>
    <property type="match status" value="1"/>
</dbReference>
<gene>
    <name evidence="2" type="ORF">N789_08350</name>
</gene>
<dbReference type="PANTHER" id="PTHR45180:SF1">
    <property type="entry name" value="OS01G0307686 PROTEIN"/>
    <property type="match status" value="1"/>
</dbReference>
<dbReference type="Pfam" id="PF08241">
    <property type="entry name" value="Methyltransf_11"/>
    <property type="match status" value="1"/>
</dbReference>
<dbReference type="RefSeq" id="WP_022969735.1">
    <property type="nucleotide sequence ID" value="NZ_ATVD01000003.1"/>
</dbReference>
<dbReference type="Gene3D" id="3.40.50.150">
    <property type="entry name" value="Vaccinia Virus protein VP39"/>
    <property type="match status" value="1"/>
</dbReference>
<dbReference type="InterPro" id="IPR013216">
    <property type="entry name" value="Methyltransf_11"/>
</dbReference>
<proteinExistence type="predicted"/>
<accession>A0A091BHZ9</accession>
<dbReference type="eggNOG" id="COG2226">
    <property type="taxonomic scope" value="Bacteria"/>
</dbReference>
<evidence type="ECO:0000259" key="1">
    <source>
        <dbReference type="Pfam" id="PF08241"/>
    </source>
</evidence>
<feature type="domain" description="Methyltransferase type 11" evidence="1">
    <location>
        <begin position="41"/>
        <end position="128"/>
    </location>
</feature>
<keyword evidence="3" id="KW-1185">Reference proteome</keyword>
<organism evidence="2 3">
    <name type="scientific">Arenimonas oryziterrae DSM 21050 = YC6267</name>
    <dbReference type="NCBI Taxonomy" id="1121015"/>
    <lineage>
        <taxon>Bacteria</taxon>
        <taxon>Pseudomonadati</taxon>
        <taxon>Pseudomonadota</taxon>
        <taxon>Gammaproteobacteria</taxon>
        <taxon>Lysobacterales</taxon>
        <taxon>Lysobacteraceae</taxon>
        <taxon>Arenimonas</taxon>
    </lineage>
</organism>
<dbReference type="STRING" id="1121015.GCA_000420545_02121"/>
<evidence type="ECO:0000313" key="2">
    <source>
        <dbReference type="EMBL" id="KFN43950.1"/>
    </source>
</evidence>
<protein>
    <recommendedName>
        <fullName evidence="1">Methyltransferase type 11 domain-containing protein</fullName>
    </recommendedName>
</protein>
<dbReference type="Proteomes" id="UP000029385">
    <property type="component" value="Unassembled WGS sequence"/>
</dbReference>
<dbReference type="CDD" id="cd02440">
    <property type="entry name" value="AdoMet_MTases"/>
    <property type="match status" value="1"/>
</dbReference>
<name>A0A091BHZ9_9GAMM</name>
<sequence>MSFKDHFSGHAAVYAQARPTYPAALFDWLAAQCTGQGLVWDAGCGNGQASVALAGHFDAVFATDPSATQVDAAPAHPKIRYAVEPAEACSLDAASADLITVAQALHWFDHARFYAEVRRVLRPGGVIAAWTYERSSVSPAVDAVFARLYLGELGDYWPPERRHVEAGYATLPFPFDVIPAPSFELRCDWTLPQYLAYLRSWSASQRYLKATGRDAVGDIAEAMEQAWGDPDAVRTVAWPMTMKAGRV</sequence>
<dbReference type="EMBL" id="AVCI01000004">
    <property type="protein sequence ID" value="KFN43950.1"/>
    <property type="molecule type" value="Genomic_DNA"/>
</dbReference>
<evidence type="ECO:0000313" key="3">
    <source>
        <dbReference type="Proteomes" id="UP000029385"/>
    </source>
</evidence>
<comment type="caution">
    <text evidence="2">The sequence shown here is derived from an EMBL/GenBank/DDBJ whole genome shotgun (WGS) entry which is preliminary data.</text>
</comment>
<dbReference type="InterPro" id="IPR029063">
    <property type="entry name" value="SAM-dependent_MTases_sf"/>
</dbReference>
<dbReference type="SUPFAM" id="SSF53335">
    <property type="entry name" value="S-adenosyl-L-methionine-dependent methyltransferases"/>
    <property type="match status" value="1"/>
</dbReference>
<dbReference type="GO" id="GO:0008757">
    <property type="term" value="F:S-adenosylmethionine-dependent methyltransferase activity"/>
    <property type="evidence" value="ECO:0007669"/>
    <property type="project" value="InterPro"/>
</dbReference>
<dbReference type="PATRIC" id="fig|1121015.4.peg.1164"/>
<reference evidence="2 3" key="1">
    <citation type="submission" date="2013-09" db="EMBL/GenBank/DDBJ databases">
        <title>Genome sequencing of Arenimonas oryziterrae.</title>
        <authorList>
            <person name="Chen F."/>
            <person name="Wang G."/>
        </authorList>
    </citation>
    <scope>NUCLEOTIDE SEQUENCE [LARGE SCALE GENOMIC DNA]</scope>
    <source>
        <strain evidence="2 3">YC6267</strain>
    </source>
</reference>
<dbReference type="AlphaFoldDB" id="A0A091BHZ9"/>